<feature type="region of interest" description="Disordered" evidence="1">
    <location>
        <begin position="37"/>
        <end position="58"/>
    </location>
</feature>
<protein>
    <submittedName>
        <fullName evidence="2">Uncharacterized protein</fullName>
    </submittedName>
</protein>
<evidence type="ECO:0000256" key="1">
    <source>
        <dbReference type="SAM" id="MobiDB-lite"/>
    </source>
</evidence>
<gene>
    <name evidence="2" type="ORF">E2C01_038164</name>
</gene>
<name>A0A5B7FBH7_PORTR</name>
<sequence>MRPNMRAQDWKVALRGWFFVSSNFMIGFLPQAARDPAAAAGDHAATGPAAGQGHGHHSHTFTITQHCRHAGETLCGDVLYNFLDACRT</sequence>
<comment type="caution">
    <text evidence="2">The sequence shown here is derived from an EMBL/GenBank/DDBJ whole genome shotgun (WGS) entry which is preliminary data.</text>
</comment>
<accession>A0A5B7FBH7</accession>
<dbReference type="AlphaFoldDB" id="A0A5B7FBH7"/>
<evidence type="ECO:0000313" key="3">
    <source>
        <dbReference type="Proteomes" id="UP000324222"/>
    </source>
</evidence>
<feature type="compositionally biased region" description="Low complexity" evidence="1">
    <location>
        <begin position="37"/>
        <end position="51"/>
    </location>
</feature>
<evidence type="ECO:0000313" key="2">
    <source>
        <dbReference type="EMBL" id="MPC44491.1"/>
    </source>
</evidence>
<dbReference type="Proteomes" id="UP000324222">
    <property type="component" value="Unassembled WGS sequence"/>
</dbReference>
<reference evidence="2 3" key="1">
    <citation type="submission" date="2019-05" db="EMBL/GenBank/DDBJ databases">
        <title>Another draft genome of Portunus trituberculatus and its Hox gene families provides insights of decapod evolution.</title>
        <authorList>
            <person name="Jeong J.-H."/>
            <person name="Song I."/>
            <person name="Kim S."/>
            <person name="Choi T."/>
            <person name="Kim D."/>
            <person name="Ryu S."/>
            <person name="Kim W."/>
        </authorList>
    </citation>
    <scope>NUCLEOTIDE SEQUENCE [LARGE SCALE GENOMIC DNA]</scope>
    <source>
        <tissue evidence="2">Muscle</tissue>
    </source>
</reference>
<dbReference type="EMBL" id="VSRR010006308">
    <property type="protein sequence ID" value="MPC44491.1"/>
    <property type="molecule type" value="Genomic_DNA"/>
</dbReference>
<proteinExistence type="predicted"/>
<keyword evidence="3" id="KW-1185">Reference proteome</keyword>
<organism evidence="2 3">
    <name type="scientific">Portunus trituberculatus</name>
    <name type="common">Swimming crab</name>
    <name type="synonym">Neptunus trituberculatus</name>
    <dbReference type="NCBI Taxonomy" id="210409"/>
    <lineage>
        <taxon>Eukaryota</taxon>
        <taxon>Metazoa</taxon>
        <taxon>Ecdysozoa</taxon>
        <taxon>Arthropoda</taxon>
        <taxon>Crustacea</taxon>
        <taxon>Multicrustacea</taxon>
        <taxon>Malacostraca</taxon>
        <taxon>Eumalacostraca</taxon>
        <taxon>Eucarida</taxon>
        <taxon>Decapoda</taxon>
        <taxon>Pleocyemata</taxon>
        <taxon>Brachyura</taxon>
        <taxon>Eubrachyura</taxon>
        <taxon>Portunoidea</taxon>
        <taxon>Portunidae</taxon>
        <taxon>Portuninae</taxon>
        <taxon>Portunus</taxon>
    </lineage>
</organism>